<accession>A0A1C2IC18</accession>
<evidence type="ECO:0000313" key="4">
    <source>
        <dbReference type="Proteomes" id="UP000095008"/>
    </source>
</evidence>
<reference evidence="1 3" key="1">
    <citation type="journal article" date="2016" name="Int. J. Mol. Sci.">
        <title>Comparative genomics of the extreme acidophile Acidithiobacillus thiooxidans reveals intraspecific divergence and niche adaptation.</title>
        <authorList>
            <person name="Zhang X."/>
            <person name="Feng X."/>
            <person name="Tao J."/>
            <person name="Ma L."/>
            <person name="Xiao Y."/>
            <person name="Liang Y."/>
            <person name="Liu X."/>
            <person name="Yin H."/>
        </authorList>
    </citation>
    <scope>NUCLEOTIDE SEQUENCE [LARGE SCALE GENOMIC DNA]</scope>
    <source>
        <strain evidence="1 3">A02</strain>
        <strain evidence="2">DXS-W</strain>
    </source>
</reference>
<comment type="caution">
    <text evidence="1">The sequence shown here is derived from an EMBL/GenBank/DDBJ whole genome shotgun (WGS) entry which is preliminary data.</text>
</comment>
<keyword evidence="4" id="KW-1185">Reference proteome</keyword>
<evidence type="ECO:0000313" key="2">
    <source>
        <dbReference type="EMBL" id="OCX76555.1"/>
    </source>
</evidence>
<dbReference type="STRING" id="930.GCA_002079865_02134"/>
<dbReference type="AlphaFoldDB" id="A0A1C2IC18"/>
<dbReference type="Proteomes" id="UP000094893">
    <property type="component" value="Unassembled WGS sequence"/>
</dbReference>
<proteinExistence type="predicted"/>
<sequence>MAVIAPWRTQWWESRPLPQHTESWTIQDAELEQVNGFRILQDLLNQSSPPHDALSWARTLIYLPVMDALPMMEKHPPLPETFPKLNDRERNVLQTRIQALIWTKVLHLGKKNG</sequence>
<evidence type="ECO:0000313" key="3">
    <source>
        <dbReference type="Proteomes" id="UP000094893"/>
    </source>
</evidence>
<dbReference type="EMBL" id="LWSA01000102">
    <property type="protein sequence ID" value="OCX73524.1"/>
    <property type="molecule type" value="Genomic_DNA"/>
</dbReference>
<dbReference type="RefSeq" id="WP_024893698.1">
    <property type="nucleotide sequence ID" value="NZ_JAAOMO010000036.1"/>
</dbReference>
<evidence type="ECO:0000313" key="1">
    <source>
        <dbReference type="EMBL" id="OCX73524.1"/>
    </source>
</evidence>
<gene>
    <name evidence="2" type="ORF">A6M23_00040</name>
    <name evidence="1" type="ORF">A6P07_08240</name>
</gene>
<dbReference type="EMBL" id="LWRY01000001">
    <property type="protein sequence ID" value="OCX76555.1"/>
    <property type="molecule type" value="Genomic_DNA"/>
</dbReference>
<organism evidence="1 3">
    <name type="scientific">Acidithiobacillus thiooxidans</name>
    <name type="common">Thiobacillus thiooxidans</name>
    <dbReference type="NCBI Taxonomy" id="930"/>
    <lineage>
        <taxon>Bacteria</taxon>
        <taxon>Pseudomonadati</taxon>
        <taxon>Pseudomonadota</taxon>
        <taxon>Acidithiobacillia</taxon>
        <taxon>Acidithiobacillales</taxon>
        <taxon>Acidithiobacillaceae</taxon>
        <taxon>Acidithiobacillus</taxon>
    </lineage>
</organism>
<name>A0A1C2IC18_ACITH</name>
<dbReference type="Proteomes" id="UP000095008">
    <property type="component" value="Unassembled WGS sequence"/>
</dbReference>
<protein>
    <submittedName>
        <fullName evidence="1">Uncharacterized protein</fullName>
    </submittedName>
</protein>